<feature type="domain" description="DUF6318" evidence="1">
    <location>
        <begin position="2"/>
        <end position="133"/>
    </location>
</feature>
<organism evidence="2 3">
    <name type="scientific">Arthrobacter cupressi</name>
    <dbReference type="NCBI Taxonomy" id="1045773"/>
    <lineage>
        <taxon>Bacteria</taxon>
        <taxon>Bacillati</taxon>
        <taxon>Actinomycetota</taxon>
        <taxon>Actinomycetes</taxon>
        <taxon>Micrococcales</taxon>
        <taxon>Micrococcaceae</taxon>
        <taxon>Arthrobacter</taxon>
    </lineage>
</organism>
<dbReference type="Proteomes" id="UP000182130">
    <property type="component" value="Unassembled WGS sequence"/>
</dbReference>
<dbReference type="EMBL" id="FNEI01000001">
    <property type="protein sequence ID" value="SDI17421.1"/>
    <property type="molecule type" value="Genomic_DNA"/>
</dbReference>
<accession>A0A1G8IFA3</accession>
<dbReference type="InterPro" id="IPR046281">
    <property type="entry name" value="DUF6318"/>
</dbReference>
<reference evidence="3" key="1">
    <citation type="submission" date="2016-10" db="EMBL/GenBank/DDBJ databases">
        <authorList>
            <person name="Varghese N."/>
            <person name="Submissions S."/>
        </authorList>
    </citation>
    <scope>NUCLEOTIDE SEQUENCE [LARGE SCALE GENOMIC DNA]</scope>
    <source>
        <strain evidence="3">CGMCC 1.10783</strain>
    </source>
</reference>
<keyword evidence="3" id="KW-1185">Reference proteome</keyword>
<proteinExistence type="predicted"/>
<evidence type="ECO:0000259" key="1">
    <source>
        <dbReference type="Pfam" id="PF19843"/>
    </source>
</evidence>
<evidence type="ECO:0000313" key="2">
    <source>
        <dbReference type="EMBL" id="SDI17421.1"/>
    </source>
</evidence>
<evidence type="ECO:0000313" key="3">
    <source>
        <dbReference type="Proteomes" id="UP000182130"/>
    </source>
</evidence>
<dbReference type="OrthoDB" id="3748111at2"/>
<name>A0A1G8IFA3_9MICC</name>
<gene>
    <name evidence="2" type="ORF">SAMN05216555_101223</name>
</gene>
<dbReference type="AlphaFoldDB" id="A0A1G8IFA3"/>
<dbReference type="Pfam" id="PF19843">
    <property type="entry name" value="DUF6318"/>
    <property type="match status" value="1"/>
</dbReference>
<protein>
    <recommendedName>
        <fullName evidence="1">DUF6318 domain-containing protein</fullName>
    </recommendedName>
</protein>
<sequence>MKPALADQNSKAGLEAFTKYWFALLDYGYATGDLKTWISLTGPNCEFCSELKEAIDSVYSSKEWMTGGKLTTPSVEAKWKAGAATQGVAVQVIQAEIKYFNAKGPVDRELTPESNSGVALIAEFRGGAWKAISLGHLG</sequence>